<dbReference type="InterPro" id="IPR033464">
    <property type="entry name" value="CSN8_PSD8_EIF3K"/>
</dbReference>
<keyword evidence="1 3" id="KW-0647">Proteasome</keyword>
<dbReference type="PANTHER" id="PTHR12387">
    <property type="entry name" value="26S PROTEASOME NON-ATPASE REGULATORY SUBUNIT 8"/>
    <property type="match status" value="1"/>
</dbReference>
<evidence type="ECO:0000259" key="2">
    <source>
        <dbReference type="Pfam" id="PF10075"/>
    </source>
</evidence>
<reference evidence="3" key="1">
    <citation type="submission" date="2014-08" db="EMBL/GenBank/DDBJ databases">
        <authorList>
            <person name="Sharma Rahul"/>
            <person name="Thines Marco"/>
        </authorList>
    </citation>
    <scope>NUCLEOTIDE SEQUENCE</scope>
</reference>
<dbReference type="GO" id="GO:0008541">
    <property type="term" value="C:proteasome regulatory particle, lid subcomplex"/>
    <property type="evidence" value="ECO:0007669"/>
    <property type="project" value="TreeGrafter"/>
</dbReference>
<dbReference type="InterPro" id="IPR006746">
    <property type="entry name" value="26S_Psome_Rpn12"/>
</dbReference>
<dbReference type="Pfam" id="PF10075">
    <property type="entry name" value="CSN8_PSD8_EIF3K"/>
    <property type="match status" value="2"/>
</dbReference>
<dbReference type="GO" id="GO:0043161">
    <property type="term" value="P:proteasome-mediated ubiquitin-dependent protein catabolic process"/>
    <property type="evidence" value="ECO:0007669"/>
    <property type="project" value="TreeGrafter"/>
</dbReference>
<dbReference type="GO" id="GO:0005829">
    <property type="term" value="C:cytosol"/>
    <property type="evidence" value="ECO:0007669"/>
    <property type="project" value="TreeGrafter"/>
</dbReference>
<dbReference type="PANTHER" id="PTHR12387:SF0">
    <property type="entry name" value="26S PROTEASOME NON-ATPASE REGULATORY SUBUNIT 8"/>
    <property type="match status" value="1"/>
</dbReference>
<dbReference type="EMBL" id="LN483157">
    <property type="protein sequence ID" value="CED83668.1"/>
    <property type="molecule type" value="Genomic_DNA"/>
</dbReference>
<feature type="domain" description="CSN8/PSMD8/EIF3K" evidence="2">
    <location>
        <begin position="95"/>
        <end position="156"/>
    </location>
</feature>
<sequence length="272" mass="29319">MSLQSSFNALKASFDANDLASVGQQLAPLKIQLVQHQLLFPSGSNHSEEDLITARSVLEIGAFHSIRTGKLPAFERYLAQLDAFYFSSLPPSPHRASLLALQLLALLSSSRTSAFHILLETIPPALQAEPDVKEVIELERGLMEGSYNKVWRMAASLIEKEKALAGIAVDSKDGGGLAVLADGLVGSIRNEISLSFLSSYKSLPISSAQQLLFFNSPSEVTAFAQRRGWTLSPSSSTIYFPAATSDAHGQGEGVKDLIDEALGYARELESIV</sequence>
<evidence type="ECO:0000313" key="3">
    <source>
        <dbReference type="EMBL" id="CED83668.1"/>
    </source>
</evidence>
<evidence type="ECO:0000256" key="1">
    <source>
        <dbReference type="ARBA" id="ARBA00022942"/>
    </source>
</evidence>
<proteinExistence type="predicted"/>
<protein>
    <submittedName>
        <fullName evidence="3">26S proteasome regulatory complex, subunit RPN12/PSMD8</fullName>
    </submittedName>
</protein>
<organism evidence="3">
    <name type="scientific">Phaffia rhodozyma</name>
    <name type="common">Yeast</name>
    <name type="synonym">Xanthophyllomyces dendrorhous</name>
    <dbReference type="NCBI Taxonomy" id="264483"/>
    <lineage>
        <taxon>Eukaryota</taxon>
        <taxon>Fungi</taxon>
        <taxon>Dikarya</taxon>
        <taxon>Basidiomycota</taxon>
        <taxon>Agaricomycotina</taxon>
        <taxon>Tremellomycetes</taxon>
        <taxon>Cystofilobasidiales</taxon>
        <taxon>Mrakiaceae</taxon>
        <taxon>Phaffia</taxon>
    </lineage>
</organism>
<feature type="domain" description="CSN8/PSMD8/EIF3K" evidence="2">
    <location>
        <begin position="182"/>
        <end position="239"/>
    </location>
</feature>
<dbReference type="GO" id="GO:0005634">
    <property type="term" value="C:nucleus"/>
    <property type="evidence" value="ECO:0007669"/>
    <property type="project" value="TreeGrafter"/>
</dbReference>
<accession>A0A0F7SUI7</accession>
<dbReference type="Gene3D" id="1.25.40.990">
    <property type="match status" value="1"/>
</dbReference>
<dbReference type="AlphaFoldDB" id="A0A0F7SUI7"/>
<name>A0A0F7SUI7_PHARH</name>